<evidence type="ECO:0008006" key="4">
    <source>
        <dbReference type="Google" id="ProtNLM"/>
    </source>
</evidence>
<dbReference type="RefSeq" id="WP_201634091.1">
    <property type="nucleotide sequence ID" value="NZ_JAEQNB010000002.1"/>
</dbReference>
<name>A0ABS1J9L8_9BACL</name>
<feature type="transmembrane region" description="Helical" evidence="1">
    <location>
        <begin position="12"/>
        <end position="31"/>
    </location>
</feature>
<organism evidence="2 3">
    <name type="scientific">Tumebacillus amylolyticus</name>
    <dbReference type="NCBI Taxonomy" id="2801339"/>
    <lineage>
        <taxon>Bacteria</taxon>
        <taxon>Bacillati</taxon>
        <taxon>Bacillota</taxon>
        <taxon>Bacilli</taxon>
        <taxon>Bacillales</taxon>
        <taxon>Alicyclobacillaceae</taxon>
        <taxon>Tumebacillus</taxon>
    </lineage>
</organism>
<evidence type="ECO:0000313" key="3">
    <source>
        <dbReference type="Proteomes" id="UP000602284"/>
    </source>
</evidence>
<gene>
    <name evidence="2" type="ORF">JJB07_09415</name>
</gene>
<protein>
    <recommendedName>
        <fullName evidence="4">DUF4190 domain-containing protein</fullName>
    </recommendedName>
</protein>
<keyword evidence="1" id="KW-0472">Membrane</keyword>
<keyword evidence="1" id="KW-1133">Transmembrane helix</keyword>
<evidence type="ECO:0000313" key="2">
    <source>
        <dbReference type="EMBL" id="MBL0386870.1"/>
    </source>
</evidence>
<dbReference type="EMBL" id="JAEQNB010000002">
    <property type="protein sequence ID" value="MBL0386870.1"/>
    <property type="molecule type" value="Genomic_DNA"/>
</dbReference>
<reference evidence="2 3" key="1">
    <citation type="submission" date="2021-01" db="EMBL/GenBank/DDBJ databases">
        <title>Tumebacillus sp. strain ITR2 16S ribosomal RNA gene Genome sequencing and assembly.</title>
        <authorList>
            <person name="Kang M."/>
        </authorList>
    </citation>
    <scope>NUCLEOTIDE SEQUENCE [LARGE SCALE GENOMIC DNA]</scope>
    <source>
        <strain evidence="2 3">ITR2</strain>
    </source>
</reference>
<dbReference type="Proteomes" id="UP000602284">
    <property type="component" value="Unassembled WGS sequence"/>
</dbReference>
<keyword evidence="3" id="KW-1185">Reference proteome</keyword>
<feature type="transmembrane region" description="Helical" evidence="1">
    <location>
        <begin position="51"/>
        <end position="76"/>
    </location>
</feature>
<sequence length="80" mass="8717">METTTKRDPKVFVILGWIFAVVTLFFLPILFGPAAIVMGALAIPRGAKTQGILIILLAIVFMVISFILGALAFSYLSTRM</sequence>
<comment type="caution">
    <text evidence="2">The sequence shown here is derived from an EMBL/GenBank/DDBJ whole genome shotgun (WGS) entry which is preliminary data.</text>
</comment>
<proteinExistence type="predicted"/>
<keyword evidence="1" id="KW-0812">Transmembrane</keyword>
<evidence type="ECO:0000256" key="1">
    <source>
        <dbReference type="SAM" id="Phobius"/>
    </source>
</evidence>
<accession>A0ABS1J9L8</accession>